<sequence length="124" mass="14214">MPSKQQKKYSISDELKERTDRFALKVLELAALLPSTEEGRLVRRQLCKSGTSVGANLEEADGSLTLNDFVHKVDIAFKEAKETRYWLRIVIDRKLLMANIVTPQYEESVELIKILSTIIFKCLK</sequence>
<dbReference type="EMBL" id="LJUO01000163">
    <property type="protein sequence ID" value="KPK68532.1"/>
    <property type="molecule type" value="Genomic_DNA"/>
</dbReference>
<reference evidence="1 2" key="1">
    <citation type="journal article" date="2015" name="Microbiome">
        <title>Genomic resolution of linkages in carbon, nitrogen, and sulfur cycling among widespread estuary sediment bacteria.</title>
        <authorList>
            <person name="Baker B.J."/>
            <person name="Lazar C.S."/>
            <person name="Teske A.P."/>
            <person name="Dick G.J."/>
        </authorList>
    </citation>
    <scope>NUCLEOTIDE SEQUENCE [LARGE SCALE GENOMIC DNA]</scope>
    <source>
        <strain evidence="1">SM23_60</strain>
    </source>
</reference>
<protein>
    <recommendedName>
        <fullName evidence="3">Four helix bundle protein</fullName>
    </recommendedName>
</protein>
<proteinExistence type="predicted"/>
<dbReference type="PANTHER" id="PTHR38471:SF2">
    <property type="entry name" value="FOUR HELIX BUNDLE PROTEIN"/>
    <property type="match status" value="1"/>
</dbReference>
<dbReference type="Pfam" id="PF05635">
    <property type="entry name" value="23S_rRNA_IVP"/>
    <property type="match status" value="1"/>
</dbReference>
<dbReference type="Gene3D" id="1.20.1440.60">
    <property type="entry name" value="23S rRNA-intervening sequence"/>
    <property type="match status" value="1"/>
</dbReference>
<dbReference type="AlphaFoldDB" id="A0A0S8G8E2"/>
<dbReference type="InterPro" id="IPR036583">
    <property type="entry name" value="23S_rRNA_IVS_sf"/>
</dbReference>
<dbReference type="Proteomes" id="UP000051096">
    <property type="component" value="Unassembled WGS sequence"/>
</dbReference>
<accession>A0A0S8G8E2</accession>
<comment type="caution">
    <text evidence="1">The sequence shown here is derived from an EMBL/GenBank/DDBJ whole genome shotgun (WGS) entry which is preliminary data.</text>
</comment>
<dbReference type="PIRSF" id="PIRSF035652">
    <property type="entry name" value="CHP02436"/>
    <property type="match status" value="1"/>
</dbReference>
<evidence type="ECO:0000313" key="2">
    <source>
        <dbReference type="Proteomes" id="UP000051096"/>
    </source>
</evidence>
<dbReference type="InterPro" id="IPR012657">
    <property type="entry name" value="23S_rRNA-intervening_sequence"/>
</dbReference>
<dbReference type="SUPFAM" id="SSF158446">
    <property type="entry name" value="IVS-encoded protein-like"/>
    <property type="match status" value="1"/>
</dbReference>
<organism evidence="1 2">
    <name type="scientific">candidate division WOR_3 bacterium SM23_60</name>
    <dbReference type="NCBI Taxonomy" id="1703780"/>
    <lineage>
        <taxon>Bacteria</taxon>
        <taxon>Bacteria division WOR-3</taxon>
    </lineage>
</organism>
<dbReference type="NCBIfam" id="TIGR02436">
    <property type="entry name" value="four helix bundle protein"/>
    <property type="match status" value="1"/>
</dbReference>
<gene>
    <name evidence="1" type="ORF">AMJ87_11775</name>
</gene>
<evidence type="ECO:0008006" key="3">
    <source>
        <dbReference type="Google" id="ProtNLM"/>
    </source>
</evidence>
<dbReference type="PANTHER" id="PTHR38471">
    <property type="entry name" value="FOUR HELIX BUNDLE PROTEIN"/>
    <property type="match status" value="1"/>
</dbReference>
<evidence type="ECO:0000313" key="1">
    <source>
        <dbReference type="EMBL" id="KPK68532.1"/>
    </source>
</evidence>
<name>A0A0S8G8E2_UNCW3</name>